<dbReference type="OrthoDB" id="69496at2759"/>
<proteinExistence type="predicted"/>
<reference evidence="4" key="1">
    <citation type="submission" date="2025-08" db="UniProtKB">
        <authorList>
            <consortium name="RefSeq"/>
        </authorList>
    </citation>
    <scope>IDENTIFICATION</scope>
    <source>
        <tissue evidence="4">Whole insect</tissue>
    </source>
</reference>
<dbReference type="KEGG" id="dvv:114329034"/>
<accession>A0A6P7FCX2</accession>
<dbReference type="PROSITE" id="PS50015">
    <property type="entry name" value="SAP_B"/>
    <property type="match status" value="1"/>
</dbReference>
<gene>
    <name evidence="4" type="primary">LOC114329034</name>
</gene>
<keyword evidence="2" id="KW-0732">Signal</keyword>
<dbReference type="InterPro" id="IPR008139">
    <property type="entry name" value="SaposinB_dom"/>
</dbReference>
<dbReference type="AlphaFoldDB" id="A0A6P7FCX2"/>
<dbReference type="Gene3D" id="1.10.225.10">
    <property type="entry name" value="Saposin-like"/>
    <property type="match status" value="1"/>
</dbReference>
<dbReference type="InterPro" id="IPR011001">
    <property type="entry name" value="Saposin-like"/>
</dbReference>
<evidence type="ECO:0000313" key="4">
    <source>
        <dbReference type="RefSeq" id="XP_028133844.1"/>
    </source>
</evidence>
<evidence type="ECO:0000259" key="3">
    <source>
        <dbReference type="PROSITE" id="PS50015"/>
    </source>
</evidence>
<feature type="signal peptide" evidence="2">
    <location>
        <begin position="1"/>
        <end position="18"/>
    </location>
</feature>
<name>A0A6P7FCX2_DIAVI</name>
<keyword evidence="1" id="KW-1015">Disulfide bond</keyword>
<dbReference type="SMART" id="SM00741">
    <property type="entry name" value="SapB"/>
    <property type="match status" value="1"/>
</dbReference>
<evidence type="ECO:0000256" key="2">
    <source>
        <dbReference type="SAM" id="SignalP"/>
    </source>
</evidence>
<dbReference type="RefSeq" id="XP_028133844.1">
    <property type="nucleotide sequence ID" value="XM_028278043.1"/>
</dbReference>
<sequence>MNTILVLAILVCVGLTVSAPQTNDFLCDGCVSLSTVLKKYVQEELPLKDLEEELTAFCQALSGQLRDFCEKELIPLVDQIYDELSDTTPREDCEFLGFCEKK</sequence>
<organism evidence="4">
    <name type="scientific">Diabrotica virgifera virgifera</name>
    <name type="common">western corn rootworm</name>
    <dbReference type="NCBI Taxonomy" id="50390"/>
    <lineage>
        <taxon>Eukaryota</taxon>
        <taxon>Metazoa</taxon>
        <taxon>Ecdysozoa</taxon>
        <taxon>Arthropoda</taxon>
        <taxon>Hexapoda</taxon>
        <taxon>Insecta</taxon>
        <taxon>Pterygota</taxon>
        <taxon>Neoptera</taxon>
        <taxon>Endopterygota</taxon>
        <taxon>Coleoptera</taxon>
        <taxon>Polyphaga</taxon>
        <taxon>Cucujiformia</taxon>
        <taxon>Chrysomeloidea</taxon>
        <taxon>Chrysomelidae</taxon>
        <taxon>Galerucinae</taxon>
        <taxon>Diabroticina</taxon>
        <taxon>Diabroticites</taxon>
        <taxon>Diabrotica</taxon>
    </lineage>
</organism>
<feature type="domain" description="Saposin B-type" evidence="3">
    <location>
        <begin position="23"/>
        <end position="102"/>
    </location>
</feature>
<evidence type="ECO:0000256" key="1">
    <source>
        <dbReference type="ARBA" id="ARBA00023157"/>
    </source>
</evidence>
<protein>
    <submittedName>
        <fullName evidence="4">Uncharacterized protein LOC114329034</fullName>
    </submittedName>
</protein>
<feature type="chain" id="PRO_5028175491" evidence="2">
    <location>
        <begin position="19"/>
        <end position="102"/>
    </location>
</feature>
<dbReference type="InParanoid" id="A0A6P7FCX2"/>
<dbReference type="SUPFAM" id="SSF47862">
    <property type="entry name" value="Saposin"/>
    <property type="match status" value="1"/>
</dbReference>